<dbReference type="EMBL" id="KZ308991">
    <property type="protein sequence ID" value="KAG8236093.1"/>
    <property type="molecule type" value="Genomic_DNA"/>
</dbReference>
<accession>A0A8K0KKR0</accession>
<organism evidence="2 3">
    <name type="scientific">Ladona fulva</name>
    <name type="common">Scarce chaser dragonfly</name>
    <name type="synonym">Libellula fulva</name>
    <dbReference type="NCBI Taxonomy" id="123851"/>
    <lineage>
        <taxon>Eukaryota</taxon>
        <taxon>Metazoa</taxon>
        <taxon>Ecdysozoa</taxon>
        <taxon>Arthropoda</taxon>
        <taxon>Hexapoda</taxon>
        <taxon>Insecta</taxon>
        <taxon>Pterygota</taxon>
        <taxon>Palaeoptera</taxon>
        <taxon>Odonata</taxon>
        <taxon>Epiprocta</taxon>
        <taxon>Anisoptera</taxon>
        <taxon>Libelluloidea</taxon>
        <taxon>Libellulidae</taxon>
        <taxon>Ladona</taxon>
    </lineage>
</organism>
<gene>
    <name evidence="2" type="ORF">J437_LFUL016339</name>
</gene>
<dbReference type="AlphaFoldDB" id="A0A8K0KKR0"/>
<evidence type="ECO:0000256" key="1">
    <source>
        <dbReference type="SAM" id="MobiDB-lite"/>
    </source>
</evidence>
<keyword evidence="3" id="KW-1185">Reference proteome</keyword>
<reference evidence="2" key="2">
    <citation type="submission" date="2017-10" db="EMBL/GenBank/DDBJ databases">
        <title>Ladona fulva Genome sequencing and assembly.</title>
        <authorList>
            <person name="Murali S."/>
            <person name="Richards S."/>
            <person name="Bandaranaike D."/>
            <person name="Bellair M."/>
            <person name="Blankenburg K."/>
            <person name="Chao H."/>
            <person name="Dinh H."/>
            <person name="Doddapaneni H."/>
            <person name="Dugan-Rocha S."/>
            <person name="Elkadiri S."/>
            <person name="Gnanaolivu R."/>
            <person name="Hernandez B."/>
            <person name="Skinner E."/>
            <person name="Javaid M."/>
            <person name="Lee S."/>
            <person name="Li M."/>
            <person name="Ming W."/>
            <person name="Munidasa M."/>
            <person name="Muniz J."/>
            <person name="Nguyen L."/>
            <person name="Hughes D."/>
            <person name="Osuji N."/>
            <person name="Pu L.-L."/>
            <person name="Puazo M."/>
            <person name="Qu C."/>
            <person name="Quiroz J."/>
            <person name="Raj R."/>
            <person name="Weissenberger G."/>
            <person name="Xin Y."/>
            <person name="Zou X."/>
            <person name="Han Y."/>
            <person name="Worley K."/>
            <person name="Muzny D."/>
            <person name="Gibbs R."/>
        </authorList>
    </citation>
    <scope>NUCLEOTIDE SEQUENCE</scope>
    <source>
        <strain evidence="2">Sampled in the wild</strain>
    </source>
</reference>
<reference evidence="2" key="1">
    <citation type="submission" date="2013-04" db="EMBL/GenBank/DDBJ databases">
        <authorList>
            <person name="Qu J."/>
            <person name="Murali S.C."/>
            <person name="Bandaranaike D."/>
            <person name="Bellair M."/>
            <person name="Blankenburg K."/>
            <person name="Chao H."/>
            <person name="Dinh H."/>
            <person name="Doddapaneni H."/>
            <person name="Downs B."/>
            <person name="Dugan-Rocha S."/>
            <person name="Elkadiri S."/>
            <person name="Gnanaolivu R.D."/>
            <person name="Hernandez B."/>
            <person name="Javaid M."/>
            <person name="Jayaseelan J.C."/>
            <person name="Lee S."/>
            <person name="Li M."/>
            <person name="Ming W."/>
            <person name="Munidasa M."/>
            <person name="Muniz J."/>
            <person name="Nguyen L."/>
            <person name="Ongeri F."/>
            <person name="Osuji N."/>
            <person name="Pu L.-L."/>
            <person name="Puazo M."/>
            <person name="Qu C."/>
            <person name="Quiroz J."/>
            <person name="Raj R."/>
            <person name="Weissenberger G."/>
            <person name="Xin Y."/>
            <person name="Zou X."/>
            <person name="Han Y."/>
            <person name="Richards S."/>
            <person name="Worley K."/>
            <person name="Muzny D."/>
            <person name="Gibbs R."/>
        </authorList>
    </citation>
    <scope>NUCLEOTIDE SEQUENCE</scope>
    <source>
        <strain evidence="2">Sampled in the wild</strain>
    </source>
</reference>
<proteinExistence type="predicted"/>
<dbReference type="Proteomes" id="UP000792457">
    <property type="component" value="Unassembled WGS sequence"/>
</dbReference>
<feature type="compositionally biased region" description="Basic and acidic residues" evidence="1">
    <location>
        <begin position="13"/>
        <end position="25"/>
    </location>
</feature>
<feature type="region of interest" description="Disordered" evidence="1">
    <location>
        <begin position="1"/>
        <end position="27"/>
    </location>
</feature>
<name>A0A8K0KKR0_LADFU</name>
<evidence type="ECO:0000313" key="3">
    <source>
        <dbReference type="Proteomes" id="UP000792457"/>
    </source>
</evidence>
<evidence type="ECO:0000313" key="2">
    <source>
        <dbReference type="EMBL" id="KAG8236093.1"/>
    </source>
</evidence>
<sequence>MTPKSAAAPPAAKQKEKNQPKESQRALHRHTNKCHIMNAYRHIGGCQNDTVHPTEQLHPTDFDFLLASVDATISKQDTSFQKVILAQERLALTLQFSANGDSYTILCTYSKFQSKQSAGSLNSMTKLTCYLLLIQKNTGLVDKRAFHTVLDPLTANTLHFSAPCGKEYINYKGFFSIAIFSLVDKII</sequence>
<protein>
    <submittedName>
        <fullName evidence="2">Uncharacterized protein</fullName>
    </submittedName>
</protein>
<comment type="caution">
    <text evidence="2">The sequence shown here is derived from an EMBL/GenBank/DDBJ whole genome shotgun (WGS) entry which is preliminary data.</text>
</comment>
<feature type="compositionally biased region" description="Low complexity" evidence="1">
    <location>
        <begin position="1"/>
        <end position="12"/>
    </location>
</feature>